<keyword evidence="2" id="KW-0328">Glycosyltransferase</keyword>
<accession>A0A346ACF9</accession>
<evidence type="ECO:0000259" key="4">
    <source>
        <dbReference type="Pfam" id="PF00535"/>
    </source>
</evidence>
<dbReference type="GO" id="GO:0016757">
    <property type="term" value="F:glycosyltransferase activity"/>
    <property type="evidence" value="ECO:0007669"/>
    <property type="project" value="UniProtKB-KW"/>
</dbReference>
<name>A0A346ACF9_AERHY</name>
<organism evidence="5">
    <name type="scientific">Aeromonas hydrophila</name>
    <dbReference type="NCBI Taxonomy" id="644"/>
    <lineage>
        <taxon>Bacteria</taxon>
        <taxon>Pseudomonadati</taxon>
        <taxon>Pseudomonadota</taxon>
        <taxon>Gammaproteobacteria</taxon>
        <taxon>Aeromonadales</taxon>
        <taxon>Aeromonadaceae</taxon>
        <taxon>Aeromonas</taxon>
    </lineage>
</organism>
<dbReference type="Pfam" id="PF00535">
    <property type="entry name" value="Glycos_transf_2"/>
    <property type="match status" value="1"/>
</dbReference>
<dbReference type="InterPro" id="IPR001173">
    <property type="entry name" value="Glyco_trans_2-like"/>
</dbReference>
<dbReference type="Gene3D" id="3.90.550.10">
    <property type="entry name" value="Spore Coat Polysaccharide Biosynthesis Protein SpsA, Chain A"/>
    <property type="match status" value="1"/>
</dbReference>
<evidence type="ECO:0000256" key="2">
    <source>
        <dbReference type="ARBA" id="ARBA00022676"/>
    </source>
</evidence>
<dbReference type="InterPro" id="IPR029044">
    <property type="entry name" value="Nucleotide-diphossugar_trans"/>
</dbReference>
<evidence type="ECO:0000256" key="1">
    <source>
        <dbReference type="ARBA" id="ARBA00006739"/>
    </source>
</evidence>
<dbReference type="EMBL" id="MH449677">
    <property type="protein sequence ID" value="AXL04921.1"/>
    <property type="molecule type" value="Genomic_DNA"/>
</dbReference>
<dbReference type="PANTHER" id="PTHR43685">
    <property type="entry name" value="GLYCOSYLTRANSFERASE"/>
    <property type="match status" value="1"/>
</dbReference>
<gene>
    <name evidence="5" type="primary">gt3</name>
</gene>
<protein>
    <submittedName>
        <fullName evidence="5">Glycosyltransferase</fullName>
    </submittedName>
</protein>
<comment type="similarity">
    <text evidence="1">Belongs to the glycosyltransferase 2 family.</text>
</comment>
<evidence type="ECO:0000313" key="5">
    <source>
        <dbReference type="EMBL" id="AXL04921.1"/>
    </source>
</evidence>
<evidence type="ECO:0000256" key="3">
    <source>
        <dbReference type="ARBA" id="ARBA00022679"/>
    </source>
</evidence>
<keyword evidence="3 5" id="KW-0808">Transferase</keyword>
<dbReference type="PANTHER" id="PTHR43685:SF5">
    <property type="entry name" value="GLYCOSYLTRANSFERASE EPSE-RELATED"/>
    <property type="match status" value="1"/>
</dbReference>
<feature type="domain" description="Glycosyltransferase 2-like" evidence="4">
    <location>
        <begin position="4"/>
        <end position="155"/>
    </location>
</feature>
<dbReference type="SUPFAM" id="SSF53448">
    <property type="entry name" value="Nucleotide-diphospho-sugar transferases"/>
    <property type="match status" value="1"/>
</dbReference>
<dbReference type="InterPro" id="IPR050834">
    <property type="entry name" value="Glycosyltransf_2"/>
</dbReference>
<dbReference type="AlphaFoldDB" id="A0A346ACF9"/>
<reference evidence="5" key="1">
    <citation type="submission" date="2018-06" db="EMBL/GenBank/DDBJ databases">
        <title>Genetic diversity of the Aeromonas Hydrophila O antigens and development of a suspension array for serotype detection.</title>
        <authorList>
            <person name="Cao H."/>
            <person name="Liu B."/>
        </authorList>
    </citation>
    <scope>NUCLEOTIDE SEQUENCE</scope>
    <source>
        <strain evidence="5">G5181</strain>
    </source>
</reference>
<proteinExistence type="inferred from homology"/>
<sequence length="269" mass="31393">MSFSVLMSLYFKENPYFLDQCLESLFNQTLQANEIILVYDGPIPDELGMVVTRWKSKLPITILPLDKNIGLGQALNKGLEVCNNDIVFRMDTDDICTPNRFEIQISHFKENQDIKLLGAYVAEFDERTEEYHAIKTVPCLYDEIRSYAKYRNPMNHMSVAFRKSAVMAAGGYQDDYLYEDYALWVRMIIKNFLVLNIPEILVYARTGNGMEVRRGGVKYALSEISVQKRFYDIGFISCFEFIRNLLIRLPIRLLPGEFRKKVYRVLLRK</sequence>